<dbReference type="PROSITE" id="PS01123">
    <property type="entry name" value="TNASE_1"/>
    <property type="match status" value="1"/>
</dbReference>
<organism evidence="7">
    <name type="scientific">Escherichia coli</name>
    <dbReference type="NCBI Taxonomy" id="562"/>
    <lineage>
        <taxon>Bacteria</taxon>
        <taxon>Pseudomonadati</taxon>
        <taxon>Pseudomonadota</taxon>
        <taxon>Gammaproteobacteria</taxon>
        <taxon>Enterobacterales</taxon>
        <taxon>Enterobacteriaceae</taxon>
        <taxon>Escherichia</taxon>
    </lineage>
</organism>
<dbReference type="CDD" id="cd00175">
    <property type="entry name" value="SNc"/>
    <property type="match status" value="1"/>
</dbReference>
<feature type="region of interest" description="Disordered" evidence="4">
    <location>
        <begin position="168"/>
        <end position="191"/>
    </location>
</feature>
<keyword evidence="1" id="KW-0540">Nuclease</keyword>
<dbReference type="GO" id="GO:0004519">
    <property type="term" value="F:endonuclease activity"/>
    <property type="evidence" value="ECO:0007669"/>
    <property type="project" value="UniProtKB-KW"/>
</dbReference>
<evidence type="ECO:0000256" key="2">
    <source>
        <dbReference type="ARBA" id="ARBA00022759"/>
    </source>
</evidence>
<evidence type="ECO:0000313" key="7">
    <source>
        <dbReference type="EMBL" id="SPE04523.1"/>
    </source>
</evidence>
<gene>
    <name evidence="7" type="ORF">RCS81_P0019</name>
</gene>
<dbReference type="PROSITE" id="PS50830">
    <property type="entry name" value="TNASE_3"/>
    <property type="match status" value="1"/>
</dbReference>
<dbReference type="Gene3D" id="2.40.50.90">
    <property type="match status" value="1"/>
</dbReference>
<evidence type="ECO:0000259" key="6">
    <source>
        <dbReference type="PROSITE" id="PS50830"/>
    </source>
</evidence>
<dbReference type="SMART" id="SM00318">
    <property type="entry name" value="SNc"/>
    <property type="match status" value="1"/>
</dbReference>
<dbReference type="PANTHER" id="PTHR12302:SF3">
    <property type="entry name" value="SERINE_THREONINE-PROTEIN KINASE 31"/>
    <property type="match status" value="1"/>
</dbReference>
<evidence type="ECO:0000256" key="5">
    <source>
        <dbReference type="SAM" id="Phobius"/>
    </source>
</evidence>
<dbReference type="InterPro" id="IPR016071">
    <property type="entry name" value="Staphylococal_nuclease_OB-fold"/>
</dbReference>
<proteinExistence type="predicted"/>
<dbReference type="GO" id="GO:0003676">
    <property type="term" value="F:nucleic acid binding"/>
    <property type="evidence" value="ECO:0007669"/>
    <property type="project" value="InterPro"/>
</dbReference>
<evidence type="ECO:0000256" key="3">
    <source>
        <dbReference type="ARBA" id="ARBA00022801"/>
    </source>
</evidence>
<keyword evidence="2 7" id="KW-0255">Endonuclease</keyword>
<evidence type="ECO:0000256" key="4">
    <source>
        <dbReference type="SAM" id="MobiDB-lite"/>
    </source>
</evidence>
<dbReference type="PANTHER" id="PTHR12302">
    <property type="entry name" value="EBNA2 BINDING PROTEIN P100"/>
    <property type="match status" value="1"/>
</dbReference>
<keyword evidence="5" id="KW-1133">Transmembrane helix</keyword>
<accession>A0A2P9EM87</accession>
<protein>
    <submittedName>
        <fullName evidence="7">Putative endonuclease</fullName>
    </submittedName>
</protein>
<dbReference type="InterPro" id="IPR035437">
    <property type="entry name" value="SNase_OB-fold_sf"/>
</dbReference>
<keyword evidence="5" id="KW-0812">Transmembrane</keyword>
<dbReference type="GO" id="GO:0016787">
    <property type="term" value="F:hydrolase activity"/>
    <property type="evidence" value="ECO:0007669"/>
    <property type="project" value="UniProtKB-KW"/>
</dbReference>
<dbReference type="SUPFAM" id="SSF50199">
    <property type="entry name" value="Staphylococcal nuclease"/>
    <property type="match status" value="1"/>
</dbReference>
<feature type="domain" description="TNase-like" evidence="6">
    <location>
        <begin position="57"/>
        <end position="178"/>
    </location>
</feature>
<keyword evidence="7" id="KW-0614">Plasmid</keyword>
<sequence>MVAHSRNNRTPYIADFNLRCKGLNNRRALERYQQAMKIFTLLTFTIAISSPSLLIAAELSGKVTRVLDGDTIEVLQDKTPVRVRLANIDAPEKKQPFGSWSSKQLKSLIAGQPVTVTYMQKDRYGRVIGRVFTANGTESNRFMVQSGAAWVYDHFNTDTSLPGLQRDAQEQKRGLWADSQPAPPWEWRHNH</sequence>
<dbReference type="InterPro" id="IPR002071">
    <property type="entry name" value="Thermonucl_AS"/>
</dbReference>
<feature type="transmembrane region" description="Helical" evidence="5">
    <location>
        <begin position="35"/>
        <end position="57"/>
    </location>
</feature>
<keyword evidence="5" id="KW-0472">Membrane</keyword>
<geneLocation type="plasmid" evidence="7">
    <name>RCS81_p</name>
</geneLocation>
<keyword evidence="3" id="KW-0378">Hydrolase</keyword>
<dbReference type="EMBL" id="LT985317">
    <property type="protein sequence ID" value="SPE04523.1"/>
    <property type="molecule type" value="Genomic_DNA"/>
</dbReference>
<reference evidence="7" key="1">
    <citation type="submission" date="2018-02" db="EMBL/GenBank/DDBJ databases">
        <authorList>
            <person name="Cohen D.B."/>
            <person name="Kent A.D."/>
        </authorList>
    </citation>
    <scope>NUCLEOTIDE SEQUENCE</scope>
    <source>
        <strain evidence="7">ECOR 19</strain>
    </source>
</reference>
<name>A0A2P9EM87_ECOLX</name>
<evidence type="ECO:0000256" key="1">
    <source>
        <dbReference type="ARBA" id="ARBA00022722"/>
    </source>
</evidence>
<dbReference type="Pfam" id="PF00565">
    <property type="entry name" value="SNase"/>
    <property type="match status" value="1"/>
</dbReference>
<dbReference type="AlphaFoldDB" id="A0A2P9EM87"/>